<dbReference type="AlphaFoldDB" id="A0A9D2EEE1"/>
<proteinExistence type="predicted"/>
<accession>A0A9D2EEE1</accession>
<evidence type="ECO:0000256" key="1">
    <source>
        <dbReference type="SAM" id="Phobius"/>
    </source>
</evidence>
<evidence type="ECO:0008006" key="4">
    <source>
        <dbReference type="Google" id="ProtNLM"/>
    </source>
</evidence>
<comment type="caution">
    <text evidence="2">The sequence shown here is derived from an EMBL/GenBank/DDBJ whole genome shotgun (WGS) entry which is preliminary data.</text>
</comment>
<name>A0A9D2EEE1_9MICO</name>
<dbReference type="EMBL" id="DXBY01000145">
    <property type="protein sequence ID" value="HIZ35806.1"/>
    <property type="molecule type" value="Genomic_DNA"/>
</dbReference>
<organism evidence="2 3">
    <name type="scientific">Candidatus Ruania gallistercoris</name>
    <dbReference type="NCBI Taxonomy" id="2838746"/>
    <lineage>
        <taxon>Bacteria</taxon>
        <taxon>Bacillati</taxon>
        <taxon>Actinomycetota</taxon>
        <taxon>Actinomycetes</taxon>
        <taxon>Micrococcales</taxon>
        <taxon>Ruaniaceae</taxon>
        <taxon>Ruania</taxon>
    </lineage>
</organism>
<keyword evidence="1" id="KW-0472">Membrane</keyword>
<protein>
    <recommendedName>
        <fullName evidence="4">DUF3137 domain-containing protein</fullName>
    </recommendedName>
</protein>
<reference evidence="2" key="2">
    <citation type="submission" date="2021-04" db="EMBL/GenBank/DDBJ databases">
        <authorList>
            <person name="Gilroy R."/>
        </authorList>
    </citation>
    <scope>NUCLEOTIDE SEQUENCE</scope>
    <source>
        <strain evidence="2">ChiGjej4B4-7305</strain>
    </source>
</reference>
<keyword evidence="1" id="KW-1133">Transmembrane helix</keyword>
<sequence length="235" mass="26683">MDSQVWIYVLVGAVFTIAIVVQLVLSHRRRQAAQQWARQHGWTYHRADRSLVNRWSSPPFRRGSSRSAFNVLTGTWNGRSATSFAYRYSTGSGKNRTTHYFHVVAFSLPARLPWLRLEPEGVGDSIAKFFGGQDIEFESAQFNERWRVQGPEGQFPYDFLHPRMMQRLLQPDAYGSSITVEGSDIYLWRSGRQNLDVIAPALHLLSGIVDQVPRFLWLNVGYDPDAGGAARRPGA</sequence>
<feature type="transmembrane region" description="Helical" evidence="1">
    <location>
        <begin position="6"/>
        <end position="25"/>
    </location>
</feature>
<evidence type="ECO:0000313" key="2">
    <source>
        <dbReference type="EMBL" id="HIZ35806.1"/>
    </source>
</evidence>
<gene>
    <name evidence="2" type="ORF">H9815_08505</name>
</gene>
<reference evidence="2" key="1">
    <citation type="journal article" date="2021" name="PeerJ">
        <title>Extensive microbial diversity within the chicken gut microbiome revealed by metagenomics and culture.</title>
        <authorList>
            <person name="Gilroy R."/>
            <person name="Ravi A."/>
            <person name="Getino M."/>
            <person name="Pursley I."/>
            <person name="Horton D.L."/>
            <person name="Alikhan N.F."/>
            <person name="Baker D."/>
            <person name="Gharbi K."/>
            <person name="Hall N."/>
            <person name="Watson M."/>
            <person name="Adriaenssens E.M."/>
            <person name="Foster-Nyarko E."/>
            <person name="Jarju S."/>
            <person name="Secka A."/>
            <person name="Antonio M."/>
            <person name="Oren A."/>
            <person name="Chaudhuri R.R."/>
            <person name="La Ragione R."/>
            <person name="Hildebrand F."/>
            <person name="Pallen M.J."/>
        </authorList>
    </citation>
    <scope>NUCLEOTIDE SEQUENCE</scope>
    <source>
        <strain evidence="2">ChiGjej4B4-7305</strain>
    </source>
</reference>
<keyword evidence="1" id="KW-0812">Transmembrane</keyword>
<dbReference type="Proteomes" id="UP000824037">
    <property type="component" value="Unassembled WGS sequence"/>
</dbReference>
<evidence type="ECO:0000313" key="3">
    <source>
        <dbReference type="Proteomes" id="UP000824037"/>
    </source>
</evidence>